<accession>A0A8S5LJT9</accession>
<reference evidence="1" key="1">
    <citation type="journal article" date="2021" name="Proc. Natl. Acad. Sci. U.S.A.">
        <title>A Catalog of Tens of Thousands of Viruses from Human Metagenomes Reveals Hidden Associations with Chronic Diseases.</title>
        <authorList>
            <person name="Tisza M.J."/>
            <person name="Buck C.B."/>
        </authorList>
    </citation>
    <scope>NUCLEOTIDE SEQUENCE</scope>
    <source>
        <strain evidence="1">CtXPh6</strain>
    </source>
</reference>
<proteinExistence type="predicted"/>
<sequence>MRNTQAAGDRIRKTILFICHTRRTVSKHTDSPARESSIWMNKSRHILTVMRLKNGEKNMKWNCRNFIKRKKNEESKRKEQDVFRRSPNGRSTDIYLLWDNVRKAPIGWLIEEIPDKERLIQQKEMPVFFMDENNTYTSSGGRKFKIIKNPRGHWIVQSGDRKERVSIEWQS</sequence>
<evidence type="ECO:0000313" key="1">
    <source>
        <dbReference type="EMBL" id="DAD70270.1"/>
    </source>
</evidence>
<organism evidence="1">
    <name type="scientific">Siphoviridae sp. ctXPh6</name>
    <dbReference type="NCBI Taxonomy" id="2827578"/>
    <lineage>
        <taxon>Viruses</taxon>
        <taxon>Duplodnaviria</taxon>
        <taxon>Heunggongvirae</taxon>
        <taxon>Uroviricota</taxon>
        <taxon>Caudoviricetes</taxon>
    </lineage>
</organism>
<protein>
    <submittedName>
        <fullName evidence="1">Uncharacterized protein</fullName>
    </submittedName>
</protein>
<name>A0A8S5LJT9_9CAUD</name>
<dbReference type="EMBL" id="BK015862">
    <property type="protein sequence ID" value="DAD70270.1"/>
    <property type="molecule type" value="Genomic_DNA"/>
</dbReference>